<accession>A0A2T7NE06</accession>
<dbReference type="PANTHER" id="PTHR11537:SF252">
    <property type="entry name" value="POTASSIUM VOLTAGE-GATED CHANNEL PROTEIN SHAW"/>
    <property type="match status" value="1"/>
</dbReference>
<keyword evidence="4 8" id="KW-1133">Transmembrane helix</keyword>
<dbReference type="SUPFAM" id="SSF54695">
    <property type="entry name" value="POZ domain"/>
    <property type="match status" value="1"/>
</dbReference>
<dbReference type="InterPro" id="IPR011333">
    <property type="entry name" value="SKP1/BTB/POZ_sf"/>
</dbReference>
<reference evidence="10 11" key="1">
    <citation type="submission" date="2018-04" db="EMBL/GenBank/DDBJ databases">
        <title>The genome of golden apple snail Pomacea canaliculata provides insight into stress tolerance and invasive adaptation.</title>
        <authorList>
            <person name="Liu C."/>
            <person name="Liu B."/>
            <person name="Ren Y."/>
            <person name="Zhang Y."/>
            <person name="Wang H."/>
            <person name="Li S."/>
            <person name="Jiang F."/>
            <person name="Yin L."/>
            <person name="Zhang G."/>
            <person name="Qian W."/>
            <person name="Fan W."/>
        </authorList>
    </citation>
    <scope>NUCLEOTIDE SEQUENCE [LARGE SCALE GENOMIC DNA]</scope>
    <source>
        <strain evidence="10">SZHN2017</strain>
        <tissue evidence="10">Muscle</tissue>
    </source>
</reference>
<feature type="transmembrane region" description="Helical" evidence="8">
    <location>
        <begin position="171"/>
        <end position="189"/>
    </location>
</feature>
<feature type="domain" description="BTB" evidence="9">
    <location>
        <begin position="16"/>
        <end position="118"/>
    </location>
</feature>
<name>A0A2T7NE06_POMCA</name>
<protein>
    <recommendedName>
        <fullName evidence="9">BTB domain-containing protein</fullName>
    </recommendedName>
</protein>
<evidence type="ECO:0000256" key="8">
    <source>
        <dbReference type="SAM" id="Phobius"/>
    </source>
</evidence>
<dbReference type="GO" id="GO:0008076">
    <property type="term" value="C:voltage-gated potassium channel complex"/>
    <property type="evidence" value="ECO:0007669"/>
    <property type="project" value="InterPro"/>
</dbReference>
<dbReference type="AlphaFoldDB" id="A0A2T7NE06"/>
<dbReference type="EMBL" id="PZQS01000013">
    <property type="protein sequence ID" value="PVD19396.1"/>
    <property type="molecule type" value="Genomic_DNA"/>
</dbReference>
<dbReference type="PANTHER" id="PTHR11537">
    <property type="entry name" value="VOLTAGE-GATED POTASSIUM CHANNEL"/>
    <property type="match status" value="1"/>
</dbReference>
<dbReference type="InterPro" id="IPR003974">
    <property type="entry name" value="K_chnl_volt-dep_Kv3"/>
</dbReference>
<dbReference type="PRINTS" id="PR00169">
    <property type="entry name" value="KCHANNEL"/>
</dbReference>
<dbReference type="SMART" id="SM00225">
    <property type="entry name" value="BTB"/>
    <property type="match status" value="1"/>
</dbReference>
<evidence type="ECO:0000256" key="3">
    <source>
        <dbReference type="ARBA" id="ARBA00022692"/>
    </source>
</evidence>
<evidence type="ECO:0000256" key="1">
    <source>
        <dbReference type="ARBA" id="ARBA00004141"/>
    </source>
</evidence>
<evidence type="ECO:0000313" key="11">
    <source>
        <dbReference type="Proteomes" id="UP000245119"/>
    </source>
</evidence>
<proteinExistence type="predicted"/>
<dbReference type="Proteomes" id="UP000245119">
    <property type="component" value="Linkage Group LG13"/>
</dbReference>
<keyword evidence="11" id="KW-1185">Reference proteome</keyword>
<dbReference type="InterPro" id="IPR000210">
    <property type="entry name" value="BTB/POZ_dom"/>
</dbReference>
<dbReference type="GO" id="GO:0005251">
    <property type="term" value="F:delayed rectifier potassium channel activity"/>
    <property type="evidence" value="ECO:0007669"/>
    <property type="project" value="TreeGrafter"/>
</dbReference>
<organism evidence="10 11">
    <name type="scientific">Pomacea canaliculata</name>
    <name type="common">Golden apple snail</name>
    <dbReference type="NCBI Taxonomy" id="400727"/>
    <lineage>
        <taxon>Eukaryota</taxon>
        <taxon>Metazoa</taxon>
        <taxon>Spiralia</taxon>
        <taxon>Lophotrochozoa</taxon>
        <taxon>Mollusca</taxon>
        <taxon>Gastropoda</taxon>
        <taxon>Caenogastropoda</taxon>
        <taxon>Architaenioglossa</taxon>
        <taxon>Ampullarioidea</taxon>
        <taxon>Ampullariidae</taxon>
        <taxon>Pomacea</taxon>
    </lineage>
</organism>
<evidence type="ECO:0000256" key="5">
    <source>
        <dbReference type="ARBA" id="ARBA00023065"/>
    </source>
</evidence>
<evidence type="ECO:0000256" key="2">
    <source>
        <dbReference type="ARBA" id="ARBA00022448"/>
    </source>
</evidence>
<dbReference type="GO" id="GO:0051260">
    <property type="term" value="P:protein homooligomerization"/>
    <property type="evidence" value="ECO:0007669"/>
    <property type="project" value="InterPro"/>
</dbReference>
<gene>
    <name evidence="10" type="ORF">C0Q70_19884</name>
</gene>
<keyword evidence="6 8" id="KW-0472">Membrane</keyword>
<evidence type="ECO:0000256" key="6">
    <source>
        <dbReference type="ARBA" id="ARBA00023136"/>
    </source>
</evidence>
<keyword evidence="7" id="KW-0407">Ion channel</keyword>
<keyword evidence="5" id="KW-0406">Ion transport</keyword>
<comment type="caution">
    <text evidence="10">The sequence shown here is derived from an EMBL/GenBank/DDBJ whole genome shotgun (WGS) entry which is preliminary data.</text>
</comment>
<dbReference type="GO" id="GO:0001508">
    <property type="term" value="P:action potential"/>
    <property type="evidence" value="ECO:0007669"/>
    <property type="project" value="TreeGrafter"/>
</dbReference>
<dbReference type="OrthoDB" id="10025005at2759"/>
<dbReference type="InterPro" id="IPR027359">
    <property type="entry name" value="Volt_channel_dom_sf"/>
</dbReference>
<comment type="subcellular location">
    <subcellularLocation>
        <location evidence="1">Membrane</location>
        <topology evidence="1">Multi-pass membrane protein</topology>
    </subcellularLocation>
</comment>
<evidence type="ECO:0000256" key="7">
    <source>
        <dbReference type="ARBA" id="ARBA00023303"/>
    </source>
</evidence>
<evidence type="ECO:0000256" key="4">
    <source>
        <dbReference type="ARBA" id="ARBA00022989"/>
    </source>
</evidence>
<dbReference type="InterPro" id="IPR003131">
    <property type="entry name" value="T1-type_BTB"/>
</dbReference>
<dbReference type="Gene3D" id="1.20.120.350">
    <property type="entry name" value="Voltage-gated potassium channels. Chain C"/>
    <property type="match status" value="1"/>
</dbReference>
<keyword evidence="2" id="KW-0813">Transport</keyword>
<keyword evidence="3 8" id="KW-0812">Transmembrane</keyword>
<dbReference type="InterPro" id="IPR028325">
    <property type="entry name" value="VG_K_chnl"/>
</dbReference>
<dbReference type="Gene3D" id="3.30.710.10">
    <property type="entry name" value="Potassium Channel Kv1.1, Chain A"/>
    <property type="match status" value="1"/>
</dbReference>
<dbReference type="Pfam" id="PF02214">
    <property type="entry name" value="BTB_2"/>
    <property type="match status" value="1"/>
</dbReference>
<evidence type="ECO:0000259" key="9">
    <source>
        <dbReference type="SMART" id="SM00225"/>
    </source>
</evidence>
<evidence type="ECO:0000313" key="10">
    <source>
        <dbReference type="EMBL" id="PVD19396.1"/>
    </source>
</evidence>
<sequence>MMMQLAQRLSDKFDDRRLRINVGGVIFETMRSTLRKRPATRLALLADRLESDETWDVERKEYFFDRHPGVFSSILHCYRTDELHTEHNLCGNIIKNELEYWGLTELDIEPCCWGHYCKFKENKETLTALDDNFTFRFEEDSLTKELSYFTKFKQNMWIFLEDPSSSRGAKAFALLSMFFVLLSIAVFVLETHPIFRVPLPNTKVPNSTTTTNYTTDNSCCCQTQTTTPSLSFDQTEPHEVMTYLDYVCAPSSRWST</sequence>
<dbReference type="STRING" id="400727.A0A2T7NE06"/>
<dbReference type="PRINTS" id="PR01498">
    <property type="entry name" value="SHAWCHANNEL"/>
</dbReference>